<dbReference type="Proteomes" id="UP000219020">
    <property type="component" value="Unassembled WGS sequence"/>
</dbReference>
<dbReference type="EMBL" id="NBYY01000003">
    <property type="protein sequence ID" value="PCS24147.1"/>
    <property type="molecule type" value="Genomic_DNA"/>
</dbReference>
<evidence type="ECO:0000313" key="2">
    <source>
        <dbReference type="Proteomes" id="UP000219020"/>
    </source>
</evidence>
<name>A0A2A5T7L9_9GAMM</name>
<organism evidence="1 2">
    <name type="scientific">Candidatus Enterovibrio escicola</name>
    <dbReference type="NCBI Taxonomy" id="1927127"/>
    <lineage>
        <taxon>Bacteria</taxon>
        <taxon>Pseudomonadati</taxon>
        <taxon>Pseudomonadota</taxon>
        <taxon>Gammaproteobacteria</taxon>
        <taxon>Vibrionales</taxon>
        <taxon>Vibrionaceae</taxon>
        <taxon>Enterovibrio</taxon>
    </lineage>
</organism>
<dbReference type="AlphaFoldDB" id="A0A2A5T7L9"/>
<evidence type="ECO:0000313" key="1">
    <source>
        <dbReference type="EMBL" id="PCS24147.1"/>
    </source>
</evidence>
<proteinExistence type="predicted"/>
<sequence length="41" mass="4886">MPLPHRQIKPTRIAFANLSKLQVFHNLRSFRHQIFEGTAKR</sequence>
<protein>
    <submittedName>
        <fullName evidence="1">Mobile element protein</fullName>
    </submittedName>
</protein>
<accession>A0A2A5T7L9</accession>
<reference evidence="2" key="1">
    <citation type="submission" date="2017-04" db="EMBL/GenBank/DDBJ databases">
        <title>Genome evolution of the luminous symbionts of deep sea anglerfish.</title>
        <authorList>
            <person name="Hendry T.A."/>
        </authorList>
    </citation>
    <scope>NUCLEOTIDE SEQUENCE [LARGE SCALE GENOMIC DNA]</scope>
</reference>
<comment type="caution">
    <text evidence="1">The sequence shown here is derived from an EMBL/GenBank/DDBJ whole genome shotgun (WGS) entry which is preliminary data.</text>
</comment>
<keyword evidence="2" id="KW-1185">Reference proteome</keyword>
<gene>
    <name evidence="1" type="ORF">BTN49_0141</name>
</gene>